<keyword evidence="1" id="KW-1133">Transmembrane helix</keyword>
<accession>A0A1I3SZA3</accession>
<dbReference type="Proteomes" id="UP000182829">
    <property type="component" value="Unassembled WGS sequence"/>
</dbReference>
<keyword evidence="1" id="KW-0812">Transmembrane</keyword>
<gene>
    <name evidence="2" type="ORF">SAMN05443661_1507</name>
</gene>
<dbReference type="EMBL" id="FORO01000050">
    <property type="protein sequence ID" value="SFJ63723.1"/>
    <property type="molecule type" value="Genomic_DNA"/>
</dbReference>
<evidence type="ECO:0000313" key="2">
    <source>
        <dbReference type="EMBL" id="SFJ63723.1"/>
    </source>
</evidence>
<protein>
    <submittedName>
        <fullName evidence="2">Uncharacterized protein</fullName>
    </submittedName>
</protein>
<proteinExistence type="predicted"/>
<feature type="transmembrane region" description="Helical" evidence="1">
    <location>
        <begin position="6"/>
        <end position="27"/>
    </location>
</feature>
<evidence type="ECO:0000313" key="3">
    <source>
        <dbReference type="Proteomes" id="UP000182829"/>
    </source>
</evidence>
<evidence type="ECO:0000256" key="1">
    <source>
        <dbReference type="SAM" id="Phobius"/>
    </source>
</evidence>
<organism evidence="2 3">
    <name type="scientific">Natronobacterium gregoryi</name>
    <dbReference type="NCBI Taxonomy" id="44930"/>
    <lineage>
        <taxon>Archaea</taxon>
        <taxon>Methanobacteriati</taxon>
        <taxon>Methanobacteriota</taxon>
        <taxon>Stenosarchaea group</taxon>
        <taxon>Halobacteria</taxon>
        <taxon>Halobacteriales</taxon>
        <taxon>Natrialbaceae</taxon>
        <taxon>Natronobacterium</taxon>
    </lineage>
</organism>
<name>A0A1I3SZA3_9EURY</name>
<keyword evidence="1" id="KW-0472">Membrane</keyword>
<reference evidence="2 3" key="1">
    <citation type="submission" date="2016-10" db="EMBL/GenBank/DDBJ databases">
        <authorList>
            <person name="de Groot N.N."/>
        </authorList>
    </citation>
    <scope>NUCLEOTIDE SEQUENCE [LARGE SCALE GENOMIC DNA]</scope>
    <source>
        <strain evidence="2 3">SP2</strain>
    </source>
</reference>
<sequence>MAGGELETMVLVVLTGIAVVVLGTTLVRLSDRLHTSR</sequence>
<dbReference type="AlphaFoldDB" id="A0A1I3SZA3"/>